<dbReference type="InterPro" id="IPR038461">
    <property type="entry name" value="Schlafen_AlbA_2_dom_sf"/>
</dbReference>
<organism evidence="2 3">
    <name type="scientific">Clostridium estertheticum subsp. estertheticum</name>
    <dbReference type="NCBI Taxonomy" id="1552"/>
    <lineage>
        <taxon>Bacteria</taxon>
        <taxon>Bacillati</taxon>
        <taxon>Bacillota</taxon>
        <taxon>Clostridia</taxon>
        <taxon>Eubacteriales</taxon>
        <taxon>Clostridiaceae</taxon>
        <taxon>Clostridium</taxon>
    </lineage>
</organism>
<keyword evidence="2" id="KW-0067">ATP-binding</keyword>
<evidence type="ECO:0000313" key="3">
    <source>
        <dbReference type="Proteomes" id="UP000182569"/>
    </source>
</evidence>
<dbReference type="PANTHER" id="PTHR30595:SF6">
    <property type="entry name" value="SCHLAFEN ALBA-2 DOMAIN-CONTAINING PROTEIN"/>
    <property type="match status" value="1"/>
</dbReference>
<feature type="domain" description="Schlafen AlbA-2" evidence="1">
    <location>
        <begin position="14"/>
        <end position="134"/>
    </location>
</feature>
<dbReference type="Gene3D" id="3.30.950.30">
    <property type="entry name" value="Schlafen, AAA domain"/>
    <property type="match status" value="1"/>
</dbReference>
<name>A0A1J0GLA2_9CLOT</name>
<dbReference type="InterPro" id="IPR007421">
    <property type="entry name" value="Schlafen_AlbA_2_dom"/>
</dbReference>
<dbReference type="GO" id="GO:0005524">
    <property type="term" value="F:ATP binding"/>
    <property type="evidence" value="ECO:0007669"/>
    <property type="project" value="UniProtKB-KW"/>
</dbReference>
<dbReference type="RefSeq" id="WP_071614408.1">
    <property type="nucleotide sequence ID" value="NZ_CP015756.1"/>
</dbReference>
<keyword evidence="2" id="KW-0547">Nucleotide-binding</keyword>
<accession>A0A1J0GLA2</accession>
<keyword evidence="3" id="KW-1185">Reference proteome</keyword>
<dbReference type="OrthoDB" id="320597at2"/>
<dbReference type="STRING" id="1552.A7L45_19680"/>
<protein>
    <submittedName>
        <fullName evidence="2">ATP-binding protein</fullName>
    </submittedName>
</protein>
<dbReference type="Gene3D" id="3.30.565.60">
    <property type="match status" value="1"/>
</dbReference>
<sequence length="381" mass="43944">MDLKRISILLKRDEGTKLDYKQKIDILIESGKKELAKDVSAIANSRGGRGYIIIGVEDKTKRIIGIDANEFKEEQIQQIISSRCEPPIPISIDFILYQSKNLAIITIYDGGQKPYQLRENGAFYIRRGSTTDTMRKEELISCLQENFNLNIETMPIMNSDVNSLNFNIINKYFENKGILVNNDNRLEFMDNAGITFIERDYNKRVVTLGGLLVFSSINSIYLPHNMIKIINKVNDKFDEVILVQGNLLDMLDRVEEILKKIFPSNYPISAVHEAVKNAILYRDYTIFNKEIEIVVNYNSVSVISPGNLLFSTEVNTHNYLKRNMWIYDKLIVLDDKKRFIKSGKGFARMKKDFIKYGKVIFVDSKDDNTFKSIFPGVKHFI</sequence>
<evidence type="ECO:0000259" key="1">
    <source>
        <dbReference type="Pfam" id="PF04326"/>
    </source>
</evidence>
<evidence type="ECO:0000313" key="2">
    <source>
        <dbReference type="EMBL" id="APC42117.1"/>
    </source>
</evidence>
<dbReference type="EMBL" id="CP015756">
    <property type="protein sequence ID" value="APC42117.1"/>
    <property type="molecule type" value="Genomic_DNA"/>
</dbReference>
<dbReference type="PANTHER" id="PTHR30595">
    <property type="entry name" value="GLPR-RELATED TRANSCRIPTIONAL REPRESSOR"/>
    <property type="match status" value="1"/>
</dbReference>
<gene>
    <name evidence="2" type="ORF">A7L45_19680</name>
</gene>
<dbReference type="Pfam" id="PF04326">
    <property type="entry name" value="SLFN_AlbA_2"/>
    <property type="match status" value="1"/>
</dbReference>
<dbReference type="AlphaFoldDB" id="A0A1J0GLA2"/>
<proteinExistence type="predicted"/>
<dbReference type="Proteomes" id="UP000182569">
    <property type="component" value="Chromosome"/>
</dbReference>
<dbReference type="InterPro" id="IPR038475">
    <property type="entry name" value="RecG_C_sf"/>
</dbReference>
<dbReference type="KEGG" id="ceu:A7L45_19680"/>
<reference evidence="3" key="1">
    <citation type="journal article" date="2016" name="Front. Microbiol.">
        <title>Complete Genome Sequence of Clostridium estertheticum DSM 8809, a Microbe Identified in Spoiled Vacuum Packed Beef.</title>
        <authorList>
            <person name="Yu Z."/>
            <person name="Gunn L."/>
            <person name="Brennan E."/>
            <person name="Reid R."/>
            <person name="Wall P.G."/>
            <person name="Gaora O.P."/>
            <person name="Hurley D."/>
            <person name="Bolton D."/>
            <person name="Fanning S."/>
        </authorList>
    </citation>
    <scope>NUCLEOTIDE SEQUENCE [LARGE SCALE GENOMIC DNA]</scope>
    <source>
        <strain evidence="3">DSM 8809</strain>
    </source>
</reference>